<evidence type="ECO:0000313" key="1">
    <source>
        <dbReference type="EMBL" id="MDL5030918.1"/>
    </source>
</evidence>
<gene>
    <name evidence="1" type="ORF">QRD43_03285</name>
</gene>
<dbReference type="RefSeq" id="WP_285981040.1">
    <property type="nucleotide sequence ID" value="NZ_JASVDS010000001.1"/>
</dbReference>
<dbReference type="Gene3D" id="3.10.450.610">
    <property type="match status" value="1"/>
</dbReference>
<dbReference type="InterPro" id="IPR032598">
    <property type="entry name" value="RsaM-like"/>
</dbReference>
<keyword evidence="2" id="KW-1185">Reference proteome</keyword>
<dbReference type="Proteomes" id="UP001238603">
    <property type="component" value="Unassembled WGS sequence"/>
</dbReference>
<comment type="caution">
    <text evidence="1">The sequence shown here is derived from an EMBL/GenBank/DDBJ whole genome shotgun (WGS) entry which is preliminary data.</text>
</comment>
<sequence length="133" mass="14922">MSIDFYRRLGAAQLALLRFEHLESHVDADLSDLALQARCEGAWLTEGIEGYTEWVDSARAGYSIGWDWVVQPPSGLLALKAHSIRTNIMLTEPDGTDAGRARTELHLAELLETWPWPDTVLHSLKQASPQLQR</sequence>
<protein>
    <submittedName>
        <fullName evidence="1">DUF4902 domain-containing protein</fullName>
    </submittedName>
</protein>
<accession>A0ABT7LDI0</accession>
<organism evidence="1 2">
    <name type="scientific">Roseateles subflavus</name>
    <dbReference type="NCBI Taxonomy" id="3053353"/>
    <lineage>
        <taxon>Bacteria</taxon>
        <taxon>Pseudomonadati</taxon>
        <taxon>Pseudomonadota</taxon>
        <taxon>Betaproteobacteria</taxon>
        <taxon>Burkholderiales</taxon>
        <taxon>Sphaerotilaceae</taxon>
        <taxon>Roseateles</taxon>
    </lineage>
</organism>
<dbReference type="Pfam" id="PF16245">
    <property type="entry name" value="DUF4902"/>
    <property type="match status" value="1"/>
</dbReference>
<dbReference type="EMBL" id="JASVDS010000001">
    <property type="protein sequence ID" value="MDL5030918.1"/>
    <property type="molecule type" value="Genomic_DNA"/>
</dbReference>
<name>A0ABT7LDI0_9BURK</name>
<proteinExistence type="predicted"/>
<reference evidence="1 2" key="1">
    <citation type="submission" date="2023-06" db="EMBL/GenBank/DDBJ databases">
        <title>Pelomonas sp. APW6 16S ribosomal RNA gene genome sequencing and assembly.</title>
        <authorList>
            <person name="Woo H."/>
        </authorList>
    </citation>
    <scope>NUCLEOTIDE SEQUENCE [LARGE SCALE GENOMIC DNA]</scope>
    <source>
        <strain evidence="1 2">APW6</strain>
    </source>
</reference>
<evidence type="ECO:0000313" key="2">
    <source>
        <dbReference type="Proteomes" id="UP001238603"/>
    </source>
</evidence>